<keyword evidence="3" id="KW-1185">Reference proteome</keyword>
<name>A0ABR9KWZ2_9ACTN</name>
<dbReference type="EMBL" id="JADBEF010000001">
    <property type="protein sequence ID" value="MBE1566037.1"/>
    <property type="molecule type" value="Genomic_DNA"/>
</dbReference>
<gene>
    <name evidence="2" type="ORF">H4W81_008816</name>
</gene>
<dbReference type="Proteomes" id="UP000661607">
    <property type="component" value="Unassembled WGS sequence"/>
</dbReference>
<evidence type="ECO:0000313" key="2">
    <source>
        <dbReference type="EMBL" id="MBE1566037.1"/>
    </source>
</evidence>
<dbReference type="RefSeq" id="WP_264083228.1">
    <property type="nucleotide sequence ID" value="NZ_BAAASY010000013.1"/>
</dbReference>
<accession>A0ABR9KWZ2</accession>
<organism evidence="2 3">
    <name type="scientific">Nonomuraea africana</name>
    <dbReference type="NCBI Taxonomy" id="46171"/>
    <lineage>
        <taxon>Bacteria</taxon>
        <taxon>Bacillati</taxon>
        <taxon>Actinomycetota</taxon>
        <taxon>Actinomycetes</taxon>
        <taxon>Streptosporangiales</taxon>
        <taxon>Streptosporangiaceae</taxon>
        <taxon>Nonomuraea</taxon>
    </lineage>
</organism>
<comment type="caution">
    <text evidence="2">The sequence shown here is derived from an EMBL/GenBank/DDBJ whole genome shotgun (WGS) entry which is preliminary data.</text>
</comment>
<proteinExistence type="predicted"/>
<reference evidence="2 3" key="1">
    <citation type="submission" date="2020-10" db="EMBL/GenBank/DDBJ databases">
        <title>Sequencing the genomes of 1000 actinobacteria strains.</title>
        <authorList>
            <person name="Klenk H.-P."/>
        </authorList>
    </citation>
    <scope>NUCLEOTIDE SEQUENCE [LARGE SCALE GENOMIC DNA]</scope>
    <source>
        <strain evidence="2 3">DSM 43748</strain>
    </source>
</reference>
<protein>
    <submittedName>
        <fullName evidence="2">Uncharacterized protein</fullName>
    </submittedName>
</protein>
<keyword evidence="1" id="KW-0472">Membrane</keyword>
<evidence type="ECO:0000313" key="3">
    <source>
        <dbReference type="Proteomes" id="UP000661607"/>
    </source>
</evidence>
<sequence length="41" mass="4217">MGGLLNGGAVARPLLGSLAWMAGVVVVFFPPAMRAYRKNAG</sequence>
<evidence type="ECO:0000256" key="1">
    <source>
        <dbReference type="SAM" id="Phobius"/>
    </source>
</evidence>
<feature type="transmembrane region" description="Helical" evidence="1">
    <location>
        <begin position="14"/>
        <end position="33"/>
    </location>
</feature>
<keyword evidence="1" id="KW-1133">Transmembrane helix</keyword>
<keyword evidence="1" id="KW-0812">Transmembrane</keyword>